<evidence type="ECO:0000313" key="1">
    <source>
        <dbReference type="EMBL" id="WTP50789.1"/>
    </source>
</evidence>
<sequence length="335" mass="36430">MGGTDHMPTAIGTSSPIPGLGPPGVHGICFSCDSIKDMDIAEEVATRLAAPAPAPATAPATVEATATATSTATATAPATTTAAATWYSVGILATDQELALRCAEFCRRHGLHALFHPLDLDVCGTDPLDDRLLRLLGRRADELDSPWLNIDLAMWVREGETLLESLVPMPLVDEAVDWAVDRVKHAQDVIGRPLTIENAPYPLVVGDQDILTLMTRIAERADCLMTIDVGHLYGLRVQRGLPPVLPSDDDIAWDRVVEAHMSGTFVRRFEGGVRLVDDKHDWPVGDEVWDLADQLLPRAPQLRSVMAEAEGMNADELTESVRRFARRADHWWGAS</sequence>
<gene>
    <name evidence="1" type="ORF">OG288_22265</name>
</gene>
<accession>A0ABZ1JID1</accession>
<name>A0ABZ1JID1_9ACTN</name>
<dbReference type="InterPro" id="IPR007801">
    <property type="entry name" value="MbnB/TglH/ChrH"/>
</dbReference>
<proteinExistence type="predicted"/>
<dbReference type="EMBL" id="CP108133">
    <property type="protein sequence ID" value="WTP50789.1"/>
    <property type="molecule type" value="Genomic_DNA"/>
</dbReference>
<dbReference type="PANTHER" id="PTHR42194:SF1">
    <property type="entry name" value="UPF0276 PROTEIN HI_1600"/>
    <property type="match status" value="1"/>
</dbReference>
<protein>
    <submittedName>
        <fullName evidence="1">DUF692 domain-containing protein</fullName>
    </submittedName>
</protein>
<dbReference type="Proteomes" id="UP001432166">
    <property type="component" value="Chromosome"/>
</dbReference>
<dbReference type="Pfam" id="PF05114">
    <property type="entry name" value="MbnB_TglH_ChrH"/>
    <property type="match status" value="1"/>
</dbReference>
<dbReference type="SUPFAM" id="SSF51658">
    <property type="entry name" value="Xylose isomerase-like"/>
    <property type="match status" value="1"/>
</dbReference>
<dbReference type="RefSeq" id="WP_328938142.1">
    <property type="nucleotide sequence ID" value="NZ_CP108133.1"/>
</dbReference>
<dbReference type="Gene3D" id="3.20.20.150">
    <property type="entry name" value="Divalent-metal-dependent TIM barrel enzymes"/>
    <property type="match status" value="1"/>
</dbReference>
<reference evidence="1" key="1">
    <citation type="submission" date="2022-10" db="EMBL/GenBank/DDBJ databases">
        <title>The complete genomes of actinobacterial strains from the NBC collection.</title>
        <authorList>
            <person name="Joergensen T.S."/>
            <person name="Alvarez Arevalo M."/>
            <person name="Sterndorff E.B."/>
            <person name="Faurdal D."/>
            <person name="Vuksanovic O."/>
            <person name="Mourched A.-S."/>
            <person name="Charusanti P."/>
            <person name="Shaw S."/>
            <person name="Blin K."/>
            <person name="Weber T."/>
        </authorList>
    </citation>
    <scope>NUCLEOTIDE SEQUENCE</scope>
    <source>
        <strain evidence="1">NBC_00189</strain>
    </source>
</reference>
<keyword evidence="2" id="KW-1185">Reference proteome</keyword>
<organism evidence="1 2">
    <name type="scientific">Streptomyces tauricus</name>
    <dbReference type="NCBI Taxonomy" id="68274"/>
    <lineage>
        <taxon>Bacteria</taxon>
        <taxon>Bacillati</taxon>
        <taxon>Actinomycetota</taxon>
        <taxon>Actinomycetes</taxon>
        <taxon>Kitasatosporales</taxon>
        <taxon>Streptomycetaceae</taxon>
        <taxon>Streptomyces</taxon>
        <taxon>Streptomyces aurantiacus group</taxon>
    </lineage>
</organism>
<dbReference type="PANTHER" id="PTHR42194">
    <property type="entry name" value="UPF0276 PROTEIN HI_1600"/>
    <property type="match status" value="1"/>
</dbReference>
<evidence type="ECO:0000313" key="2">
    <source>
        <dbReference type="Proteomes" id="UP001432166"/>
    </source>
</evidence>
<dbReference type="InterPro" id="IPR036237">
    <property type="entry name" value="Xyl_isomerase-like_sf"/>
</dbReference>